<evidence type="ECO:0000256" key="7">
    <source>
        <dbReference type="RuleBase" id="RU003829"/>
    </source>
</evidence>
<dbReference type="SMART" id="SM00182">
    <property type="entry name" value="CULLIN"/>
    <property type="match status" value="1"/>
</dbReference>
<dbReference type="InterPro" id="IPR001373">
    <property type="entry name" value="Cullin_N"/>
</dbReference>
<dbReference type="FunFam" id="1.20.1310.10:FF:000007">
    <property type="entry name" value="Cullin 1"/>
    <property type="match status" value="1"/>
</dbReference>
<evidence type="ECO:0000256" key="6">
    <source>
        <dbReference type="PROSITE-ProRule" id="PRU00330"/>
    </source>
</evidence>
<evidence type="ECO:0000256" key="3">
    <source>
        <dbReference type="ARBA" id="ARBA00022499"/>
    </source>
</evidence>
<dbReference type="Proteomes" id="UP001217754">
    <property type="component" value="Chromosome 2"/>
</dbReference>
<keyword evidence="3" id="KW-1017">Isopeptide bond</keyword>
<proteinExistence type="inferred from homology"/>
<dbReference type="PROSITE" id="PS50069">
    <property type="entry name" value="CULLIN_2"/>
    <property type="match status" value="1"/>
</dbReference>
<protein>
    <submittedName>
        <fullName evidence="9">Ubiquitin ligase (Cullin) of SCF</fullName>
    </submittedName>
</protein>
<dbReference type="Gene3D" id="3.30.230.130">
    <property type="entry name" value="Cullin, Chain C, Domain 2"/>
    <property type="match status" value="1"/>
</dbReference>
<reference evidence="9" key="1">
    <citation type="submission" date="2023-03" db="EMBL/GenBank/DDBJ databases">
        <title>Mating type loci evolution in Malassezia.</title>
        <authorList>
            <person name="Coelho M.A."/>
        </authorList>
    </citation>
    <scope>NUCLEOTIDE SEQUENCE</scope>
    <source>
        <strain evidence="9">CBS 9431</strain>
    </source>
</reference>
<keyword evidence="5" id="KW-0832">Ubl conjugation</keyword>
<dbReference type="InterPro" id="IPR036390">
    <property type="entry name" value="WH_DNA-bd_sf"/>
</dbReference>
<keyword evidence="9" id="KW-0436">Ligase</keyword>
<comment type="pathway">
    <text evidence="1">Protein modification; protein ubiquitination.</text>
</comment>
<dbReference type="InterPro" id="IPR045093">
    <property type="entry name" value="Cullin"/>
</dbReference>
<organism evidence="9 10">
    <name type="scientific">Malassezia japonica</name>
    <dbReference type="NCBI Taxonomy" id="223818"/>
    <lineage>
        <taxon>Eukaryota</taxon>
        <taxon>Fungi</taxon>
        <taxon>Dikarya</taxon>
        <taxon>Basidiomycota</taxon>
        <taxon>Ustilaginomycotina</taxon>
        <taxon>Malasseziomycetes</taxon>
        <taxon>Malasseziales</taxon>
        <taxon>Malasseziaceae</taxon>
        <taxon>Malassezia</taxon>
    </lineage>
</organism>
<gene>
    <name evidence="9" type="primary">CDC53</name>
    <name evidence="9" type="ORF">MJAP1_001479</name>
</gene>
<evidence type="ECO:0000259" key="8">
    <source>
        <dbReference type="PROSITE" id="PS50069"/>
    </source>
</evidence>
<dbReference type="InterPro" id="IPR019559">
    <property type="entry name" value="Cullin_neddylation_domain"/>
</dbReference>
<dbReference type="InterPro" id="IPR036388">
    <property type="entry name" value="WH-like_DNA-bd_sf"/>
</dbReference>
<dbReference type="SUPFAM" id="SSF74788">
    <property type="entry name" value="Cullin repeat-like"/>
    <property type="match status" value="1"/>
</dbReference>
<dbReference type="GeneID" id="85225128"/>
<dbReference type="AlphaFoldDB" id="A0AAF0EWN6"/>
<dbReference type="Pfam" id="PF00888">
    <property type="entry name" value="Cullin"/>
    <property type="match status" value="1"/>
</dbReference>
<dbReference type="InterPro" id="IPR016158">
    <property type="entry name" value="Cullin_homology"/>
</dbReference>
<dbReference type="Pfam" id="PF26557">
    <property type="entry name" value="Cullin_AB"/>
    <property type="match status" value="1"/>
</dbReference>
<dbReference type="PANTHER" id="PTHR11932">
    <property type="entry name" value="CULLIN"/>
    <property type="match status" value="1"/>
</dbReference>
<feature type="domain" description="Cullin family profile" evidence="8">
    <location>
        <begin position="408"/>
        <end position="639"/>
    </location>
</feature>
<dbReference type="SUPFAM" id="SSF75632">
    <property type="entry name" value="Cullin homology domain"/>
    <property type="match status" value="1"/>
</dbReference>
<dbReference type="InterPro" id="IPR036317">
    <property type="entry name" value="Cullin_homology_sf"/>
</dbReference>
<dbReference type="GO" id="GO:0031146">
    <property type="term" value="P:SCF-dependent proteasomal ubiquitin-dependent protein catabolic process"/>
    <property type="evidence" value="ECO:0007669"/>
    <property type="project" value="UniProtKB-ARBA"/>
</dbReference>
<name>A0AAF0EWN6_9BASI</name>
<evidence type="ECO:0000256" key="4">
    <source>
        <dbReference type="ARBA" id="ARBA00022786"/>
    </source>
</evidence>
<dbReference type="SUPFAM" id="SSF46785">
    <property type="entry name" value="Winged helix' DNA-binding domain"/>
    <property type="match status" value="1"/>
</dbReference>
<evidence type="ECO:0000313" key="9">
    <source>
        <dbReference type="EMBL" id="WFD38523.1"/>
    </source>
</evidence>
<dbReference type="Gene3D" id="1.10.10.10">
    <property type="entry name" value="Winged helix-like DNA-binding domain superfamily/Winged helix DNA-binding domain"/>
    <property type="match status" value="1"/>
</dbReference>
<sequence length="758" mass="86194">MATAGGDKKPVALPASNDIHATWAFLESGIDVMMARLTEGMSYERYMQLYTVAYNYCISSGMQGASGIAAGAHLVGGELYSRVAQYFQRHLQSIVAESERLDGEGLLRYYATEWERFTNGANFVHRLLVYLNRHWVKHEREEGRTDVHTIYTLALIQWKRYVFQPIQATTKLTRAVLEQIRVQRDGGVIQSSLLKSVLDSYVSLGIDDTDATRVNLDVYRTEFQQSFLEATVEYYRAESAAFVANNSVTDYMKKAETRLLEEEDRVELYLHASTRRPLSDVCREQLVATHQQLLWDHFKALLDNEMTGDLSRIYALLIQIPDGVEPLRQQFEAHARAAGLASVASAVEEAPDAVDPARYIQALLRVYDQNMQTIEASFQSEAGMIAALDKASRVFMNQNQATGTSASKSPELLAKYVDSLLKKSNKGMEETSMEDALDQAMVVFKFIEDRDFFQKFYSKFLARRLVTFASASADAEESMIAKLKEVCGFEYTNKLQRMFTEVGLCRELNERFREAESQRPGSALGEIDFYALVLANGIWPLQAPASDFSVPSELQGIHEQFKQFYGTQHSRRVLTWLWHLSSNDVHTTYLPRKHIFQTSTYQCAVLLLFNTHSVLTFDEIAAATRLDATTLKTALLPLVKSKVLHELDTSYSLNMDFKSKKVRVNLQIPVRAEQKAESTEVMKTVEEDRKMLLQATIVRIMKARKTLKHNLLLPEVITQVQARFQPKVSDIKKAIDALIEREFLQRVEGEKDTYSYVA</sequence>
<evidence type="ECO:0000256" key="2">
    <source>
        <dbReference type="ARBA" id="ARBA00006019"/>
    </source>
</evidence>
<dbReference type="GO" id="GO:0019005">
    <property type="term" value="C:SCF ubiquitin ligase complex"/>
    <property type="evidence" value="ECO:0007669"/>
    <property type="project" value="UniProtKB-ARBA"/>
</dbReference>
<dbReference type="FunFam" id="1.20.1310.10:FF:000011">
    <property type="entry name" value="Cullin 1"/>
    <property type="match status" value="1"/>
</dbReference>
<dbReference type="GO" id="GO:0016874">
    <property type="term" value="F:ligase activity"/>
    <property type="evidence" value="ECO:0007669"/>
    <property type="project" value="UniProtKB-KW"/>
</dbReference>
<keyword evidence="4" id="KW-0833">Ubl conjugation pathway</keyword>
<evidence type="ECO:0000256" key="5">
    <source>
        <dbReference type="ARBA" id="ARBA00022843"/>
    </source>
</evidence>
<evidence type="ECO:0000256" key="1">
    <source>
        <dbReference type="ARBA" id="ARBA00004906"/>
    </source>
</evidence>
<dbReference type="FunFam" id="1.20.1310.10:FF:000029">
    <property type="entry name" value="Cullin homolog 1"/>
    <property type="match status" value="1"/>
</dbReference>
<dbReference type="Pfam" id="PF10557">
    <property type="entry name" value="Cullin_Nedd8"/>
    <property type="match status" value="1"/>
</dbReference>
<dbReference type="InterPro" id="IPR016159">
    <property type="entry name" value="Cullin_repeat-like_dom_sf"/>
</dbReference>
<dbReference type="InterPro" id="IPR059120">
    <property type="entry name" value="Cullin-like_AB"/>
</dbReference>
<dbReference type="Gene3D" id="1.20.1310.10">
    <property type="entry name" value="Cullin Repeats"/>
    <property type="match status" value="4"/>
</dbReference>
<dbReference type="SMART" id="SM00884">
    <property type="entry name" value="Cullin_Nedd8"/>
    <property type="match status" value="1"/>
</dbReference>
<dbReference type="FunFam" id="1.10.10.10:FF:000014">
    <property type="entry name" value="Cullin 1"/>
    <property type="match status" value="1"/>
</dbReference>
<keyword evidence="10" id="KW-1185">Reference proteome</keyword>
<accession>A0AAF0EWN6</accession>
<evidence type="ECO:0000313" key="10">
    <source>
        <dbReference type="Proteomes" id="UP001217754"/>
    </source>
</evidence>
<dbReference type="EMBL" id="CP119959">
    <property type="protein sequence ID" value="WFD38523.1"/>
    <property type="molecule type" value="Genomic_DNA"/>
</dbReference>
<dbReference type="RefSeq" id="XP_060121420.1">
    <property type="nucleotide sequence ID" value="XM_060265437.1"/>
</dbReference>
<dbReference type="GO" id="GO:0031625">
    <property type="term" value="F:ubiquitin protein ligase binding"/>
    <property type="evidence" value="ECO:0007669"/>
    <property type="project" value="InterPro"/>
</dbReference>
<comment type="similarity">
    <text evidence="2 6 7">Belongs to the cullin family.</text>
</comment>